<organism evidence="2 3">
    <name type="scientific">Chenopodium quinoa</name>
    <name type="common">Quinoa</name>
    <dbReference type="NCBI Taxonomy" id="63459"/>
    <lineage>
        <taxon>Eukaryota</taxon>
        <taxon>Viridiplantae</taxon>
        <taxon>Streptophyta</taxon>
        <taxon>Embryophyta</taxon>
        <taxon>Tracheophyta</taxon>
        <taxon>Spermatophyta</taxon>
        <taxon>Magnoliopsida</taxon>
        <taxon>eudicotyledons</taxon>
        <taxon>Gunneridae</taxon>
        <taxon>Pentapetalae</taxon>
        <taxon>Caryophyllales</taxon>
        <taxon>Chenopodiaceae</taxon>
        <taxon>Chenopodioideae</taxon>
        <taxon>Atripliceae</taxon>
        <taxon>Chenopodium</taxon>
    </lineage>
</organism>
<keyword evidence="3" id="KW-1185">Reference proteome</keyword>
<dbReference type="Proteomes" id="UP000596660">
    <property type="component" value="Unplaced"/>
</dbReference>
<dbReference type="Pfam" id="PF23559">
    <property type="entry name" value="WHD_DRP"/>
    <property type="match status" value="1"/>
</dbReference>
<feature type="domain" description="Disease resistance protein winged helix" evidence="1">
    <location>
        <begin position="60"/>
        <end position="88"/>
    </location>
</feature>
<dbReference type="GO" id="GO:0098542">
    <property type="term" value="P:defense response to other organism"/>
    <property type="evidence" value="ECO:0007669"/>
    <property type="project" value="TreeGrafter"/>
</dbReference>
<accession>A0A803LVI3</accession>
<dbReference type="AlphaFoldDB" id="A0A803LVI3"/>
<name>A0A803LVI3_CHEQI</name>
<dbReference type="OMA" id="CKGHTIL"/>
<dbReference type="InterPro" id="IPR058922">
    <property type="entry name" value="WHD_DRP"/>
</dbReference>
<dbReference type="InterPro" id="IPR036388">
    <property type="entry name" value="WH-like_DNA-bd_sf"/>
</dbReference>
<evidence type="ECO:0000313" key="2">
    <source>
        <dbReference type="EnsemblPlants" id="AUR62019484-RA:cds"/>
    </source>
</evidence>
<dbReference type="PANTHER" id="PTHR23155:SF1032">
    <property type="entry name" value="NB-ARC DOMAIN-CONTAINING PROTEIN"/>
    <property type="match status" value="1"/>
</dbReference>
<protein>
    <recommendedName>
        <fullName evidence="1">Disease resistance protein winged helix domain-containing protein</fullName>
    </recommendedName>
</protein>
<dbReference type="Gramene" id="AUR62019484-RA">
    <property type="protein sequence ID" value="AUR62019484-RA:cds"/>
    <property type="gene ID" value="AUR62019484"/>
</dbReference>
<evidence type="ECO:0000259" key="1">
    <source>
        <dbReference type="Pfam" id="PF23559"/>
    </source>
</evidence>
<reference evidence="2" key="2">
    <citation type="submission" date="2021-03" db="UniProtKB">
        <authorList>
            <consortium name="EnsemblPlants"/>
        </authorList>
    </citation>
    <scope>IDENTIFICATION</scope>
</reference>
<evidence type="ECO:0000313" key="3">
    <source>
        <dbReference type="Proteomes" id="UP000596660"/>
    </source>
</evidence>
<dbReference type="PANTHER" id="PTHR23155">
    <property type="entry name" value="DISEASE RESISTANCE PROTEIN RP"/>
    <property type="match status" value="1"/>
</dbReference>
<dbReference type="Gene3D" id="1.10.10.10">
    <property type="entry name" value="Winged helix-like DNA-binding domain superfamily/Winged helix DNA-binding domain"/>
    <property type="match status" value="1"/>
</dbReference>
<reference evidence="2" key="1">
    <citation type="journal article" date="2017" name="Nature">
        <title>The genome of Chenopodium quinoa.</title>
        <authorList>
            <person name="Jarvis D.E."/>
            <person name="Ho Y.S."/>
            <person name="Lightfoot D.J."/>
            <person name="Schmoeckel S.M."/>
            <person name="Li B."/>
            <person name="Borm T.J.A."/>
            <person name="Ohyanagi H."/>
            <person name="Mineta K."/>
            <person name="Michell C.T."/>
            <person name="Saber N."/>
            <person name="Kharbatia N.M."/>
            <person name="Rupper R.R."/>
            <person name="Sharp A.R."/>
            <person name="Dally N."/>
            <person name="Boughton B.A."/>
            <person name="Woo Y.H."/>
            <person name="Gao G."/>
            <person name="Schijlen E.G.W.M."/>
            <person name="Guo X."/>
            <person name="Momin A.A."/>
            <person name="Negrao S."/>
            <person name="Al-Babili S."/>
            <person name="Gehring C."/>
            <person name="Roessner U."/>
            <person name="Jung C."/>
            <person name="Murphy K."/>
            <person name="Arold S.T."/>
            <person name="Gojobori T."/>
            <person name="van der Linden C.G."/>
            <person name="van Loo E.N."/>
            <person name="Jellen E.N."/>
            <person name="Maughan P.J."/>
            <person name="Tester M."/>
        </authorList>
    </citation>
    <scope>NUCLEOTIDE SEQUENCE [LARGE SCALE GENOMIC DNA]</scope>
    <source>
        <strain evidence="2">cv. PI 614886</strain>
    </source>
</reference>
<sequence length="108" mass="12828">MARSMNGVLDVYEWNNALHELRKLMRGQDDMENEVFPVLEFSYFHLNDVRLQKCFLSCVLYPEDYRILKDELINLWIAEGLLDEIDSKQEQFCKGHTILSTDLKIHAY</sequence>
<dbReference type="EnsemblPlants" id="AUR62019484-RA">
    <property type="protein sequence ID" value="AUR62019484-RA:cds"/>
    <property type="gene ID" value="AUR62019484"/>
</dbReference>
<proteinExistence type="predicted"/>
<dbReference type="InterPro" id="IPR044974">
    <property type="entry name" value="Disease_R_plants"/>
</dbReference>